<proteinExistence type="predicted"/>
<feature type="region of interest" description="Disordered" evidence="1">
    <location>
        <begin position="321"/>
        <end position="340"/>
    </location>
</feature>
<accession>A0A2P4XQL6</accession>
<reference evidence="2 3" key="1">
    <citation type="journal article" date="2017" name="Genome Biol. Evol.">
        <title>Phytophthora megakarya and P. palmivora, closely related causal agents of cacao black pod rot, underwent increases in genome sizes and gene numbers by different mechanisms.</title>
        <authorList>
            <person name="Ali S.S."/>
            <person name="Shao J."/>
            <person name="Lary D.J."/>
            <person name="Kronmiller B."/>
            <person name="Shen D."/>
            <person name="Strem M.D."/>
            <person name="Amoako-Attah I."/>
            <person name="Akrofi A.Y."/>
            <person name="Begoude B.A."/>
            <person name="Ten Hoopen G.M."/>
            <person name="Coulibaly K."/>
            <person name="Kebe B.I."/>
            <person name="Melnick R.L."/>
            <person name="Guiltinan M.J."/>
            <person name="Tyler B.M."/>
            <person name="Meinhardt L.W."/>
            <person name="Bailey B.A."/>
        </authorList>
    </citation>
    <scope>NUCLEOTIDE SEQUENCE [LARGE SCALE GENOMIC DNA]</scope>
    <source>
        <strain evidence="3">sbr112.9</strain>
    </source>
</reference>
<evidence type="ECO:0000313" key="2">
    <source>
        <dbReference type="EMBL" id="POM67851.1"/>
    </source>
</evidence>
<evidence type="ECO:0000256" key="1">
    <source>
        <dbReference type="SAM" id="MobiDB-lite"/>
    </source>
</evidence>
<dbReference type="AlphaFoldDB" id="A0A2P4XQL6"/>
<evidence type="ECO:0008006" key="4">
    <source>
        <dbReference type="Google" id="ProtNLM"/>
    </source>
</evidence>
<name>A0A2P4XQL6_9STRA</name>
<feature type="compositionally biased region" description="Basic and acidic residues" evidence="1">
    <location>
        <begin position="323"/>
        <end position="334"/>
    </location>
</feature>
<dbReference type="Proteomes" id="UP000237271">
    <property type="component" value="Unassembled WGS sequence"/>
</dbReference>
<sequence length="340" mass="36522">MPGYRSSDGYGNPGTRGDCGCANDQNLYGGPIESCGNLLAVVMVTARVHRRSNAFAKKDGQLEIARHGNARQGHHGLPHHQQVILCTISGRHALMQALVTARAWHVREILFAVVTGNADADSPSLQFDYGTDPNNIQTFDRDSILGCKCDRGYEGYDCSKRSCTKGDDPVTTDQVDEIQVLKCTATGGFFRLQYRTSTSTRIPFDATSISLRNILMTSFGFEDPVVEYSFGTKACSAPASTPNIITVTFPVDHGDFPPLRVVATSLTALSGAVNFATADNGVAIDGVISQKGTKENAVCSNSSCCDYSLGKYSCSFGYGTSDGRGKPRDRDDCGRILPEA</sequence>
<organism evidence="2 3">
    <name type="scientific">Phytophthora palmivora</name>
    <dbReference type="NCBI Taxonomy" id="4796"/>
    <lineage>
        <taxon>Eukaryota</taxon>
        <taxon>Sar</taxon>
        <taxon>Stramenopiles</taxon>
        <taxon>Oomycota</taxon>
        <taxon>Peronosporomycetes</taxon>
        <taxon>Peronosporales</taxon>
        <taxon>Peronosporaceae</taxon>
        <taxon>Phytophthora</taxon>
    </lineage>
</organism>
<keyword evidence="3" id="KW-1185">Reference proteome</keyword>
<comment type="caution">
    <text evidence="2">The sequence shown here is derived from an EMBL/GenBank/DDBJ whole genome shotgun (WGS) entry which is preliminary data.</text>
</comment>
<evidence type="ECO:0000313" key="3">
    <source>
        <dbReference type="Proteomes" id="UP000237271"/>
    </source>
</evidence>
<dbReference type="EMBL" id="NCKW01008606">
    <property type="protein sequence ID" value="POM67851.1"/>
    <property type="molecule type" value="Genomic_DNA"/>
</dbReference>
<protein>
    <recommendedName>
        <fullName evidence="4">EGF-like domain-containing protein</fullName>
    </recommendedName>
</protein>
<dbReference type="OrthoDB" id="6130531at2759"/>
<gene>
    <name evidence="2" type="ORF">PHPALM_16068</name>
</gene>